<keyword evidence="3 9" id="KW-0378">Hydrolase</keyword>
<dbReference type="PANTHER" id="PTHR47642:SF5">
    <property type="entry name" value="ATP-DEPENDENT DNA HELICASE"/>
    <property type="match status" value="1"/>
</dbReference>
<dbReference type="GO" id="GO:0006310">
    <property type="term" value="P:DNA recombination"/>
    <property type="evidence" value="ECO:0007669"/>
    <property type="project" value="UniProtKB-KW"/>
</dbReference>
<dbReference type="GO" id="GO:0005524">
    <property type="term" value="F:ATP binding"/>
    <property type="evidence" value="ECO:0007669"/>
    <property type="project" value="UniProtKB-KW"/>
</dbReference>
<evidence type="ECO:0000313" key="13">
    <source>
        <dbReference type="Proteomes" id="UP000654075"/>
    </source>
</evidence>
<dbReference type="SUPFAM" id="SSF52540">
    <property type="entry name" value="P-loop containing nucleoside triphosphate hydrolases"/>
    <property type="match status" value="2"/>
</dbReference>
<keyword evidence="1 9" id="KW-0547">Nucleotide-binding</keyword>
<evidence type="ECO:0000256" key="2">
    <source>
        <dbReference type="ARBA" id="ARBA00022763"/>
    </source>
</evidence>
<dbReference type="InterPro" id="IPR027417">
    <property type="entry name" value="P-loop_NTPase"/>
</dbReference>
<sequence length="455" mass="49467">EQRLAAQRALAGHSLFLKSFLLRYLIQELELKHPGQVAVTASTGIAAANIGGQTVHSFSGVGLGVGSVRDLLGQVQKSKPAVQRWQGAQVLILDEISMLDGDLFSALDAIAASVRGQRKPFGGMQLLLCGDFLQLPPVQGRGQSKRNGLNSGTVMLRESVRQAGDTVFADILNEVRLGVVSERAEALLVACHVSVKPPPDDQIVPTKLYCLNKNVDVENAARLGKLPGQPFVLRCKDHFRGVRDLSRRNMLIALLDKKVPAELKLKVGAQVIMVKNQPALGLVNGSRGRVEAFREGRPVVRFDNGRTVCVGTERFEHKTASASLLRLQVPLKLGWALTVHKAQGMTLSRAELQVDEAFEAGQSYVALSRLTGTAGLWMRGGGISRYNTHAHPDVLDFYERAEKASGRTFSSSSSSSSTSKARLLSPQVAADERLPIWLQELPGLFLWLLLLLLLL</sequence>
<comment type="caution">
    <text evidence="12">The sequence shown here is derived from an EMBL/GenBank/DDBJ whole genome shotgun (WGS) entry which is preliminary data.</text>
</comment>
<feature type="non-terminal residue" evidence="12">
    <location>
        <position position="455"/>
    </location>
</feature>
<evidence type="ECO:0000256" key="3">
    <source>
        <dbReference type="ARBA" id="ARBA00022801"/>
    </source>
</evidence>
<dbReference type="GO" id="GO:0006281">
    <property type="term" value="P:DNA repair"/>
    <property type="evidence" value="ECO:0007669"/>
    <property type="project" value="UniProtKB-KW"/>
</dbReference>
<evidence type="ECO:0000313" key="12">
    <source>
        <dbReference type="EMBL" id="CAE8592534.1"/>
    </source>
</evidence>
<gene>
    <name evidence="12" type="ORF">PGLA1383_LOCUS11186</name>
</gene>
<dbReference type="AlphaFoldDB" id="A0A813DTA4"/>
<dbReference type="GO" id="GO:0000723">
    <property type="term" value="P:telomere maintenance"/>
    <property type="evidence" value="ECO:0007669"/>
    <property type="project" value="InterPro"/>
</dbReference>
<evidence type="ECO:0000256" key="1">
    <source>
        <dbReference type="ARBA" id="ARBA00022741"/>
    </source>
</evidence>
<proteinExistence type="inferred from homology"/>
<dbReference type="OMA" id="CIKTCKP"/>
<evidence type="ECO:0000256" key="9">
    <source>
        <dbReference type="RuleBase" id="RU363044"/>
    </source>
</evidence>
<name>A0A813DTA4_POLGL</name>
<evidence type="ECO:0000256" key="7">
    <source>
        <dbReference type="ARBA" id="ARBA00023204"/>
    </source>
</evidence>
<dbReference type="Proteomes" id="UP000654075">
    <property type="component" value="Unassembled WGS sequence"/>
</dbReference>
<accession>A0A813DTA4</accession>
<feature type="domain" description="DNA helicase Pif1-like DEAD-box helicase" evidence="10">
    <location>
        <begin position="12"/>
        <end position="145"/>
    </location>
</feature>
<keyword evidence="8" id="KW-0413">Isomerase</keyword>
<dbReference type="Gene3D" id="3.40.50.300">
    <property type="entry name" value="P-loop containing nucleotide triphosphate hydrolases"/>
    <property type="match status" value="1"/>
</dbReference>
<evidence type="ECO:0000259" key="10">
    <source>
        <dbReference type="Pfam" id="PF05970"/>
    </source>
</evidence>
<dbReference type="Pfam" id="PF05970">
    <property type="entry name" value="PIF1"/>
    <property type="match status" value="1"/>
</dbReference>
<protein>
    <recommendedName>
        <fullName evidence="9">ATP-dependent DNA helicase</fullName>
        <ecNumber evidence="9">5.6.2.3</ecNumber>
    </recommendedName>
</protein>
<evidence type="ECO:0000256" key="5">
    <source>
        <dbReference type="ARBA" id="ARBA00022840"/>
    </source>
</evidence>
<dbReference type="InterPro" id="IPR010285">
    <property type="entry name" value="DNA_helicase_pif1-like_DEAD"/>
</dbReference>
<dbReference type="GO" id="GO:0043139">
    <property type="term" value="F:5'-3' DNA helicase activity"/>
    <property type="evidence" value="ECO:0007669"/>
    <property type="project" value="UniProtKB-EC"/>
</dbReference>
<dbReference type="Pfam" id="PF21530">
    <property type="entry name" value="Pif1_2B_dom"/>
    <property type="match status" value="1"/>
</dbReference>
<dbReference type="CDD" id="cd18809">
    <property type="entry name" value="SF1_C_RecD"/>
    <property type="match status" value="1"/>
</dbReference>
<dbReference type="InterPro" id="IPR051055">
    <property type="entry name" value="PIF1_helicase"/>
</dbReference>
<evidence type="ECO:0000256" key="6">
    <source>
        <dbReference type="ARBA" id="ARBA00023125"/>
    </source>
</evidence>
<keyword evidence="9" id="KW-0233">DNA recombination</keyword>
<evidence type="ECO:0000256" key="4">
    <source>
        <dbReference type="ARBA" id="ARBA00022806"/>
    </source>
</evidence>
<keyword evidence="5 9" id="KW-0067">ATP-binding</keyword>
<feature type="domain" description="DNA helicase Pif1-like 2B" evidence="11">
    <location>
        <begin position="261"/>
        <end position="291"/>
    </location>
</feature>
<dbReference type="PANTHER" id="PTHR47642">
    <property type="entry name" value="ATP-DEPENDENT DNA HELICASE"/>
    <property type="match status" value="1"/>
</dbReference>
<organism evidence="12 13">
    <name type="scientific">Polarella glacialis</name>
    <name type="common">Dinoflagellate</name>
    <dbReference type="NCBI Taxonomy" id="89957"/>
    <lineage>
        <taxon>Eukaryota</taxon>
        <taxon>Sar</taxon>
        <taxon>Alveolata</taxon>
        <taxon>Dinophyceae</taxon>
        <taxon>Suessiales</taxon>
        <taxon>Suessiaceae</taxon>
        <taxon>Polarella</taxon>
    </lineage>
</organism>
<keyword evidence="2 9" id="KW-0227">DNA damage</keyword>
<comment type="catalytic activity">
    <reaction evidence="9">
        <text>ATP + H2O = ADP + phosphate + H(+)</text>
        <dbReference type="Rhea" id="RHEA:13065"/>
        <dbReference type="ChEBI" id="CHEBI:15377"/>
        <dbReference type="ChEBI" id="CHEBI:15378"/>
        <dbReference type="ChEBI" id="CHEBI:30616"/>
        <dbReference type="ChEBI" id="CHEBI:43474"/>
        <dbReference type="ChEBI" id="CHEBI:456216"/>
        <dbReference type="EC" id="5.6.2.3"/>
    </reaction>
</comment>
<dbReference type="OrthoDB" id="425788at2759"/>
<dbReference type="EC" id="5.6.2.3" evidence="9"/>
<dbReference type="GO" id="GO:0016787">
    <property type="term" value="F:hydrolase activity"/>
    <property type="evidence" value="ECO:0007669"/>
    <property type="project" value="UniProtKB-KW"/>
</dbReference>
<keyword evidence="13" id="KW-1185">Reference proteome</keyword>
<reference evidence="12" key="1">
    <citation type="submission" date="2021-02" db="EMBL/GenBank/DDBJ databases">
        <authorList>
            <person name="Dougan E. K."/>
            <person name="Rhodes N."/>
            <person name="Thang M."/>
            <person name="Chan C."/>
        </authorList>
    </citation>
    <scope>NUCLEOTIDE SEQUENCE</scope>
</reference>
<keyword evidence="4 9" id="KW-0347">Helicase</keyword>
<evidence type="ECO:0000259" key="11">
    <source>
        <dbReference type="Pfam" id="PF21530"/>
    </source>
</evidence>
<keyword evidence="6" id="KW-0238">DNA-binding</keyword>
<evidence type="ECO:0000256" key="8">
    <source>
        <dbReference type="ARBA" id="ARBA00023235"/>
    </source>
</evidence>
<keyword evidence="7 9" id="KW-0234">DNA repair</keyword>
<dbReference type="EMBL" id="CAJNNV010005728">
    <property type="protein sequence ID" value="CAE8592534.1"/>
    <property type="molecule type" value="Genomic_DNA"/>
</dbReference>
<comment type="cofactor">
    <cofactor evidence="9">
        <name>Mg(2+)</name>
        <dbReference type="ChEBI" id="CHEBI:18420"/>
    </cofactor>
</comment>
<dbReference type="Gene3D" id="2.30.30.940">
    <property type="match status" value="1"/>
</dbReference>
<dbReference type="CDD" id="cd18037">
    <property type="entry name" value="DEXSc_Pif1_like"/>
    <property type="match status" value="1"/>
</dbReference>
<comment type="similarity">
    <text evidence="9">Belongs to the helicase family.</text>
</comment>
<dbReference type="InterPro" id="IPR049163">
    <property type="entry name" value="Pif1-like_2B_dom"/>
</dbReference>